<dbReference type="SUPFAM" id="SSF52096">
    <property type="entry name" value="ClpP/crotonase"/>
    <property type="match status" value="1"/>
</dbReference>
<dbReference type="Proteomes" id="UP000598775">
    <property type="component" value="Unassembled WGS sequence"/>
</dbReference>
<dbReference type="Gene3D" id="3.90.226.10">
    <property type="entry name" value="2-enoyl-CoA Hydratase, Chain A, domain 1"/>
    <property type="match status" value="1"/>
</dbReference>
<dbReference type="EMBL" id="BMGP01000002">
    <property type="protein sequence ID" value="GGF21769.1"/>
    <property type="molecule type" value="Genomic_DNA"/>
</dbReference>
<dbReference type="GO" id="GO:0004165">
    <property type="term" value="F:delta(3)-delta(2)-enoyl-CoA isomerase activity"/>
    <property type="evidence" value="ECO:0007669"/>
    <property type="project" value="TreeGrafter"/>
</dbReference>
<comment type="caution">
    <text evidence="2">The sequence shown here is derived from an EMBL/GenBank/DDBJ whole genome shotgun (WGS) entry which is preliminary data.</text>
</comment>
<sequence>MRLEKSGSVFVLHLDETENRFNPDWVAQYIALIDEVEAATGPKALVTAGTGKFFSNGLDLEWIIAHQSEAPALLDAVHEMFARVLSAALPTLAAIQGHAYAAGAMLATAHDYRVMREDRGFFCFPEVDIRIPFTRGMTALVSSKVSPQTATNAMVFGQRFGAPDALRAGLVDETVAAYEVLPAAIAQAERLAGKDSATVGAIKRGLYAETLAALRGADGNTLTESTFVTG</sequence>
<dbReference type="AlphaFoldDB" id="A0A917EWG5"/>
<keyword evidence="3" id="KW-1185">Reference proteome</keyword>
<dbReference type="PANTHER" id="PTHR11941">
    <property type="entry name" value="ENOYL-COA HYDRATASE-RELATED"/>
    <property type="match status" value="1"/>
</dbReference>
<keyword evidence="1" id="KW-0443">Lipid metabolism</keyword>
<dbReference type="GO" id="GO:0006635">
    <property type="term" value="P:fatty acid beta-oxidation"/>
    <property type="evidence" value="ECO:0007669"/>
    <property type="project" value="TreeGrafter"/>
</dbReference>
<protein>
    <submittedName>
        <fullName evidence="2">Enoyl-coa hydratase/isomerase family protein</fullName>
    </submittedName>
</protein>
<name>A0A917EWG5_9MICO</name>
<dbReference type="InterPro" id="IPR029045">
    <property type="entry name" value="ClpP/crotonase-like_dom_sf"/>
</dbReference>
<dbReference type="FunFam" id="3.90.226.10:FF:000049">
    <property type="entry name" value="Enoyl-CoA delta isomerase 3"/>
    <property type="match status" value="1"/>
</dbReference>
<dbReference type="CDD" id="cd06558">
    <property type="entry name" value="crotonase-like"/>
    <property type="match status" value="1"/>
</dbReference>
<evidence type="ECO:0000256" key="1">
    <source>
        <dbReference type="ARBA" id="ARBA00023098"/>
    </source>
</evidence>
<gene>
    <name evidence="2" type="ORF">GCM10011399_14360</name>
</gene>
<proteinExistence type="predicted"/>
<dbReference type="InterPro" id="IPR001753">
    <property type="entry name" value="Enoyl-CoA_hydra/iso"/>
</dbReference>
<accession>A0A917EWG5</accession>
<evidence type="ECO:0000313" key="3">
    <source>
        <dbReference type="Proteomes" id="UP000598775"/>
    </source>
</evidence>
<evidence type="ECO:0000313" key="2">
    <source>
        <dbReference type="EMBL" id="GGF21769.1"/>
    </source>
</evidence>
<dbReference type="Pfam" id="PF00378">
    <property type="entry name" value="ECH_1"/>
    <property type="match status" value="1"/>
</dbReference>
<reference evidence="2 3" key="1">
    <citation type="journal article" date="2014" name="Int. J. Syst. Evol. Microbiol.">
        <title>Complete genome sequence of Corynebacterium casei LMG S-19264T (=DSM 44701T), isolated from a smear-ripened cheese.</title>
        <authorList>
            <consortium name="US DOE Joint Genome Institute (JGI-PGF)"/>
            <person name="Walter F."/>
            <person name="Albersmeier A."/>
            <person name="Kalinowski J."/>
            <person name="Ruckert C."/>
        </authorList>
    </citation>
    <scope>NUCLEOTIDE SEQUENCE [LARGE SCALE GENOMIC DNA]</scope>
    <source>
        <strain evidence="2 3">CGMCC 1.12976</strain>
    </source>
</reference>
<dbReference type="PANTHER" id="PTHR11941:SF75">
    <property type="entry name" value="ENOYL-COA HYDRATASE_ISOMERASE FAMILY PROTEIN"/>
    <property type="match status" value="1"/>
</dbReference>
<organism evidence="2 3">
    <name type="scientific">Subtercola lobariae</name>
    <dbReference type="NCBI Taxonomy" id="1588641"/>
    <lineage>
        <taxon>Bacteria</taxon>
        <taxon>Bacillati</taxon>
        <taxon>Actinomycetota</taxon>
        <taxon>Actinomycetes</taxon>
        <taxon>Micrococcales</taxon>
        <taxon>Microbacteriaceae</taxon>
        <taxon>Subtercola</taxon>
    </lineage>
</organism>